<feature type="domain" description="PAS" evidence="14">
    <location>
        <begin position="100"/>
        <end position="170"/>
    </location>
</feature>
<keyword evidence="5" id="KW-0808">Transferase</keyword>
<dbReference type="Gene3D" id="3.40.50.2300">
    <property type="match status" value="1"/>
</dbReference>
<organism evidence="16 17">
    <name type="scientific">Actinoplanes digitatis</name>
    <dbReference type="NCBI Taxonomy" id="1868"/>
    <lineage>
        <taxon>Bacteria</taxon>
        <taxon>Bacillati</taxon>
        <taxon>Actinomycetota</taxon>
        <taxon>Actinomycetes</taxon>
        <taxon>Micromonosporales</taxon>
        <taxon>Micromonosporaceae</taxon>
        <taxon>Actinoplanes</taxon>
    </lineage>
</organism>
<dbReference type="PANTHER" id="PTHR43065:SF46">
    <property type="entry name" value="C4-DICARBOXYLATE TRANSPORT SENSOR PROTEIN DCTB"/>
    <property type="match status" value="1"/>
</dbReference>
<evidence type="ECO:0000259" key="13">
    <source>
        <dbReference type="PROSITE" id="PS50110"/>
    </source>
</evidence>
<dbReference type="GO" id="GO:0005886">
    <property type="term" value="C:plasma membrane"/>
    <property type="evidence" value="ECO:0007669"/>
    <property type="project" value="UniProtKB-SubCell"/>
</dbReference>
<keyword evidence="9" id="KW-0902">Two-component regulatory system</keyword>
<dbReference type="InterPro" id="IPR001610">
    <property type="entry name" value="PAC"/>
</dbReference>
<dbReference type="InterPro" id="IPR036890">
    <property type="entry name" value="HATPase_C_sf"/>
</dbReference>
<keyword evidence="7" id="KW-0418">Kinase</keyword>
<evidence type="ECO:0000256" key="6">
    <source>
        <dbReference type="ARBA" id="ARBA00022741"/>
    </source>
</evidence>
<dbReference type="EC" id="2.7.13.3" evidence="3"/>
<dbReference type="InterPro" id="IPR000014">
    <property type="entry name" value="PAS"/>
</dbReference>
<dbReference type="SUPFAM" id="SSF55874">
    <property type="entry name" value="ATPase domain of HSP90 chaperone/DNA topoisomerase II/histidine kinase"/>
    <property type="match status" value="1"/>
</dbReference>
<keyword evidence="8" id="KW-0067">ATP-binding</keyword>
<feature type="domain" description="PAC" evidence="15">
    <location>
        <begin position="173"/>
        <end position="225"/>
    </location>
</feature>
<proteinExistence type="predicted"/>
<accession>A0A7W7HVK5</accession>
<dbReference type="AlphaFoldDB" id="A0A7W7HVK5"/>
<dbReference type="InterPro" id="IPR005467">
    <property type="entry name" value="His_kinase_dom"/>
</dbReference>
<dbReference type="Pfam" id="PF02518">
    <property type="entry name" value="HATPase_c"/>
    <property type="match status" value="1"/>
</dbReference>
<dbReference type="CDD" id="cd00082">
    <property type="entry name" value="HisKA"/>
    <property type="match status" value="1"/>
</dbReference>
<evidence type="ECO:0000256" key="2">
    <source>
        <dbReference type="ARBA" id="ARBA00004236"/>
    </source>
</evidence>
<dbReference type="SMART" id="SM00388">
    <property type="entry name" value="HisKA"/>
    <property type="match status" value="1"/>
</dbReference>
<dbReference type="PANTHER" id="PTHR43065">
    <property type="entry name" value="SENSOR HISTIDINE KINASE"/>
    <property type="match status" value="1"/>
</dbReference>
<dbReference type="Proteomes" id="UP000578112">
    <property type="component" value="Unassembled WGS sequence"/>
</dbReference>
<keyword evidence="11" id="KW-1133">Transmembrane helix</keyword>
<dbReference type="RefSeq" id="WP_184991891.1">
    <property type="nucleotide sequence ID" value="NZ_BOMK01000072.1"/>
</dbReference>
<dbReference type="Gene3D" id="3.30.565.10">
    <property type="entry name" value="Histidine kinase-like ATPase, C-terminal domain"/>
    <property type="match status" value="1"/>
</dbReference>
<feature type="transmembrane region" description="Helical" evidence="11">
    <location>
        <begin position="41"/>
        <end position="60"/>
    </location>
</feature>
<dbReference type="InterPro" id="IPR003594">
    <property type="entry name" value="HATPase_dom"/>
</dbReference>
<dbReference type="CDD" id="cd00156">
    <property type="entry name" value="REC"/>
    <property type="match status" value="1"/>
</dbReference>
<evidence type="ECO:0000256" key="9">
    <source>
        <dbReference type="ARBA" id="ARBA00023012"/>
    </source>
</evidence>
<evidence type="ECO:0000256" key="8">
    <source>
        <dbReference type="ARBA" id="ARBA00022840"/>
    </source>
</evidence>
<feature type="domain" description="Response regulatory" evidence="13">
    <location>
        <begin position="486"/>
        <end position="600"/>
    </location>
</feature>
<name>A0A7W7HVK5_9ACTN</name>
<comment type="subcellular location">
    <subcellularLocation>
        <location evidence="2">Cell membrane</location>
    </subcellularLocation>
</comment>
<dbReference type="InterPro" id="IPR036097">
    <property type="entry name" value="HisK_dim/P_sf"/>
</dbReference>
<dbReference type="InterPro" id="IPR011006">
    <property type="entry name" value="CheY-like_superfamily"/>
</dbReference>
<feature type="modified residue" description="4-aspartylphosphate" evidence="10">
    <location>
        <position position="535"/>
    </location>
</feature>
<dbReference type="GO" id="GO:0000155">
    <property type="term" value="F:phosphorelay sensor kinase activity"/>
    <property type="evidence" value="ECO:0007669"/>
    <property type="project" value="InterPro"/>
</dbReference>
<dbReference type="InterPro" id="IPR003661">
    <property type="entry name" value="HisK_dim/P_dom"/>
</dbReference>
<dbReference type="Pfam" id="PF00512">
    <property type="entry name" value="HisKA"/>
    <property type="match status" value="1"/>
</dbReference>
<evidence type="ECO:0000256" key="10">
    <source>
        <dbReference type="PROSITE-ProRule" id="PRU00169"/>
    </source>
</evidence>
<evidence type="ECO:0000259" key="12">
    <source>
        <dbReference type="PROSITE" id="PS50109"/>
    </source>
</evidence>
<dbReference type="SUPFAM" id="SSF47384">
    <property type="entry name" value="Homodimeric domain of signal transducing histidine kinase"/>
    <property type="match status" value="1"/>
</dbReference>
<evidence type="ECO:0000256" key="5">
    <source>
        <dbReference type="ARBA" id="ARBA00022679"/>
    </source>
</evidence>
<comment type="caution">
    <text evidence="16">The sequence shown here is derived from an EMBL/GenBank/DDBJ whole genome shotgun (WGS) entry which is preliminary data.</text>
</comment>
<keyword evidence="11" id="KW-0472">Membrane</keyword>
<evidence type="ECO:0000313" key="17">
    <source>
        <dbReference type="Proteomes" id="UP000578112"/>
    </source>
</evidence>
<feature type="transmembrane region" description="Helical" evidence="11">
    <location>
        <begin position="67"/>
        <end position="85"/>
    </location>
</feature>
<evidence type="ECO:0000259" key="14">
    <source>
        <dbReference type="PROSITE" id="PS50112"/>
    </source>
</evidence>
<keyword evidence="11" id="KW-0812">Transmembrane</keyword>
<dbReference type="PROSITE" id="PS50113">
    <property type="entry name" value="PAC"/>
    <property type="match status" value="1"/>
</dbReference>
<dbReference type="PROSITE" id="PS50109">
    <property type="entry name" value="HIS_KIN"/>
    <property type="match status" value="1"/>
</dbReference>
<dbReference type="NCBIfam" id="TIGR00229">
    <property type="entry name" value="sensory_box"/>
    <property type="match status" value="1"/>
</dbReference>
<evidence type="ECO:0000259" key="15">
    <source>
        <dbReference type="PROSITE" id="PS50113"/>
    </source>
</evidence>
<comment type="catalytic activity">
    <reaction evidence="1">
        <text>ATP + protein L-histidine = ADP + protein N-phospho-L-histidine.</text>
        <dbReference type="EC" id="2.7.13.3"/>
    </reaction>
</comment>
<keyword evidence="4 10" id="KW-0597">Phosphoprotein</keyword>
<dbReference type="EMBL" id="JACHNH010000001">
    <property type="protein sequence ID" value="MBB4761471.1"/>
    <property type="molecule type" value="Genomic_DNA"/>
</dbReference>
<dbReference type="PROSITE" id="PS50110">
    <property type="entry name" value="RESPONSE_REGULATORY"/>
    <property type="match status" value="1"/>
</dbReference>
<dbReference type="InterPro" id="IPR000700">
    <property type="entry name" value="PAS-assoc_C"/>
</dbReference>
<dbReference type="SUPFAM" id="SSF55785">
    <property type="entry name" value="PYP-like sensor domain (PAS domain)"/>
    <property type="match status" value="1"/>
</dbReference>
<dbReference type="SUPFAM" id="SSF52172">
    <property type="entry name" value="CheY-like"/>
    <property type="match status" value="1"/>
</dbReference>
<evidence type="ECO:0000313" key="16">
    <source>
        <dbReference type="EMBL" id="MBB4761471.1"/>
    </source>
</evidence>
<protein>
    <recommendedName>
        <fullName evidence="3">histidine kinase</fullName>
        <ecNumber evidence="3">2.7.13.3</ecNumber>
    </recommendedName>
</protein>
<dbReference type="PROSITE" id="PS50112">
    <property type="entry name" value="PAS"/>
    <property type="match status" value="1"/>
</dbReference>
<dbReference type="Pfam" id="PF00072">
    <property type="entry name" value="Response_reg"/>
    <property type="match status" value="1"/>
</dbReference>
<feature type="domain" description="Histidine kinase" evidence="12">
    <location>
        <begin position="245"/>
        <end position="466"/>
    </location>
</feature>
<keyword evidence="6" id="KW-0547">Nucleotide-binding</keyword>
<dbReference type="SMART" id="SM00091">
    <property type="entry name" value="PAS"/>
    <property type="match status" value="1"/>
</dbReference>
<dbReference type="InterPro" id="IPR035965">
    <property type="entry name" value="PAS-like_dom_sf"/>
</dbReference>
<sequence length="610" mass="65687">MLLVIAWAVADLATPSQLMLFGVVVVGPVLAAASARPWSVAAVGAFALLLAWATSSWQGLSGSTDQVLRLWVIAGMSVLSIVVAHNQQVLERRGHRAAENLSTLAGFVQSTEDAIITSDLNGTITSWNDSATRLYGWTAPEMIGRNISMLLTPQGAARLPVNLARVAEGHPVGMLETQRLCKDGTVLDISSSVSPVRDEHGTVVGVAGIERDITARKSAERQRQQILERSARAERLESLGQLAGGIAHDFNNLLAINLNYLDFALEQITDPDVRNDLLRVRGSAERARDLTRQLLLFARKESANAELIDLNAVIEETRVLLGRSIGAHIELVAHLAEEPVTVWADRSRMEQILLNLVINARDAMPDGGVIAMEADPLDVPDDPARQPPLPAGPYVRLRVTDTGTGIPPDVAEHIFEPFFTTKAEQHGTGLGLATVYGIVTDAGGSISLTSEVGVGTTFQILLPLATSDEQAQAGATGPSPRGDGRRILLVEDDSEVGEVADRILERHGYQVTIAGHGREALDQLHRQAFDLLATDVIMPGMSGPQLVDVVRREYPTLPVLLISGYTEDIANVHRLRAAGIPMIHKPFTAEELLHAVYRGATDAKTQSAHH</sequence>
<gene>
    <name evidence="16" type="ORF">BJ971_002027</name>
</gene>
<dbReference type="InterPro" id="IPR001789">
    <property type="entry name" value="Sig_transdc_resp-reg_receiver"/>
</dbReference>
<reference evidence="16 17" key="1">
    <citation type="submission" date="2020-08" db="EMBL/GenBank/DDBJ databases">
        <title>Sequencing the genomes of 1000 actinobacteria strains.</title>
        <authorList>
            <person name="Klenk H.-P."/>
        </authorList>
    </citation>
    <scope>NUCLEOTIDE SEQUENCE [LARGE SCALE GENOMIC DNA]</scope>
    <source>
        <strain evidence="16 17">DSM 43149</strain>
    </source>
</reference>
<dbReference type="Pfam" id="PF13426">
    <property type="entry name" value="PAS_9"/>
    <property type="match status" value="1"/>
</dbReference>
<dbReference type="GO" id="GO:0005524">
    <property type="term" value="F:ATP binding"/>
    <property type="evidence" value="ECO:0007669"/>
    <property type="project" value="UniProtKB-KW"/>
</dbReference>
<dbReference type="SMART" id="SM00387">
    <property type="entry name" value="HATPase_c"/>
    <property type="match status" value="1"/>
</dbReference>
<dbReference type="CDD" id="cd00130">
    <property type="entry name" value="PAS"/>
    <property type="match status" value="1"/>
</dbReference>
<keyword evidence="17" id="KW-1185">Reference proteome</keyword>
<dbReference type="SMART" id="SM00448">
    <property type="entry name" value="REC"/>
    <property type="match status" value="1"/>
</dbReference>
<dbReference type="PRINTS" id="PR00344">
    <property type="entry name" value="BCTRLSENSOR"/>
</dbReference>
<evidence type="ECO:0000256" key="11">
    <source>
        <dbReference type="SAM" id="Phobius"/>
    </source>
</evidence>
<evidence type="ECO:0000256" key="7">
    <source>
        <dbReference type="ARBA" id="ARBA00022777"/>
    </source>
</evidence>
<dbReference type="SMART" id="SM00086">
    <property type="entry name" value="PAC"/>
    <property type="match status" value="1"/>
</dbReference>
<evidence type="ECO:0000256" key="1">
    <source>
        <dbReference type="ARBA" id="ARBA00000085"/>
    </source>
</evidence>
<dbReference type="InterPro" id="IPR004358">
    <property type="entry name" value="Sig_transdc_His_kin-like_C"/>
</dbReference>
<dbReference type="Gene3D" id="1.10.287.130">
    <property type="match status" value="1"/>
</dbReference>
<evidence type="ECO:0000256" key="3">
    <source>
        <dbReference type="ARBA" id="ARBA00012438"/>
    </source>
</evidence>
<dbReference type="Gene3D" id="3.30.450.20">
    <property type="entry name" value="PAS domain"/>
    <property type="match status" value="1"/>
</dbReference>
<evidence type="ECO:0000256" key="4">
    <source>
        <dbReference type="ARBA" id="ARBA00022553"/>
    </source>
</evidence>